<evidence type="ECO:0000313" key="1">
    <source>
        <dbReference type="EMBL" id="CAA2624619.1"/>
    </source>
</evidence>
<name>A0A7I8J1M0_SPIIN</name>
<protein>
    <submittedName>
        <fullName evidence="1">Uncharacterized protein</fullName>
    </submittedName>
</protein>
<proteinExistence type="predicted"/>
<sequence>MLDGGGAHVRSFILKSAHQEEALYHICTHVPPLVQTARALLVTTPSDYASNPLAGPTGQRSLEQRLKWLRMDQWGHVCVTPLPHH</sequence>
<dbReference type="EMBL" id="LR743595">
    <property type="protein sequence ID" value="CAA2624619.1"/>
    <property type="molecule type" value="Genomic_DNA"/>
</dbReference>
<dbReference type="AlphaFoldDB" id="A0A7I8J1M0"/>
<dbReference type="EMBL" id="CACRZD030000008">
    <property type="protein sequence ID" value="CAA6664058.1"/>
    <property type="molecule type" value="Genomic_DNA"/>
</dbReference>
<reference evidence="1 2" key="1">
    <citation type="submission" date="2019-12" db="EMBL/GenBank/DDBJ databases">
        <authorList>
            <person name="Scholz U."/>
            <person name="Mascher M."/>
            <person name="Fiebig A."/>
        </authorList>
    </citation>
    <scope>NUCLEOTIDE SEQUENCE</scope>
</reference>
<accession>A0A7I8J1M0</accession>
<evidence type="ECO:0000313" key="2">
    <source>
        <dbReference type="Proteomes" id="UP001189122"/>
    </source>
</evidence>
<organism evidence="1">
    <name type="scientific">Spirodela intermedia</name>
    <name type="common">Intermediate duckweed</name>
    <dbReference type="NCBI Taxonomy" id="51605"/>
    <lineage>
        <taxon>Eukaryota</taxon>
        <taxon>Viridiplantae</taxon>
        <taxon>Streptophyta</taxon>
        <taxon>Embryophyta</taxon>
        <taxon>Tracheophyta</taxon>
        <taxon>Spermatophyta</taxon>
        <taxon>Magnoliopsida</taxon>
        <taxon>Liliopsida</taxon>
        <taxon>Araceae</taxon>
        <taxon>Lemnoideae</taxon>
        <taxon>Spirodela</taxon>
    </lineage>
</organism>
<gene>
    <name evidence="1" type="ORF">SI7747_08010447</name>
</gene>
<keyword evidence="2" id="KW-1185">Reference proteome</keyword>
<dbReference type="Proteomes" id="UP001189122">
    <property type="component" value="Unassembled WGS sequence"/>
</dbReference>